<keyword evidence="2" id="KW-1185">Reference proteome</keyword>
<proteinExistence type="predicted"/>
<name>C6RD23_9BACT</name>
<dbReference type="Proteomes" id="UP000003107">
    <property type="component" value="Unassembled WGS sequence"/>
</dbReference>
<reference evidence="1 2" key="1">
    <citation type="submission" date="2009-07" db="EMBL/GenBank/DDBJ databases">
        <authorList>
            <person name="Madupu R."/>
            <person name="Sebastian Y."/>
            <person name="Durkin A.S."/>
            <person name="Torralba M."/>
            <person name="Methe B."/>
            <person name="Sutton G.G."/>
            <person name="Strausberg R.L."/>
            <person name="Nelson K.E."/>
        </authorList>
    </citation>
    <scope>NUCLEOTIDE SEQUENCE [LARGE SCALE GENOMIC DNA]</scope>
    <source>
        <strain evidence="1 2">RM3277</strain>
    </source>
</reference>
<comment type="caution">
    <text evidence="1">The sequence shown here is derived from an EMBL/GenBank/DDBJ whole genome shotgun (WGS) entry which is preliminary data.</text>
</comment>
<dbReference type="AlphaFoldDB" id="C6RD23"/>
<evidence type="ECO:0000313" key="2">
    <source>
        <dbReference type="Proteomes" id="UP000003107"/>
    </source>
</evidence>
<sequence length="41" mass="4783">MKMSKFETLLSKCDIKFDQIYALNFDARGSNLTQPPKVKFK</sequence>
<evidence type="ECO:0000313" key="1">
    <source>
        <dbReference type="EMBL" id="EET80590.1"/>
    </source>
</evidence>
<dbReference type="EMBL" id="ACVQ01000005">
    <property type="protein sequence ID" value="EET80590.1"/>
    <property type="molecule type" value="Genomic_DNA"/>
</dbReference>
<organism evidence="1 2">
    <name type="scientific">Campylobacter showae RM3277</name>
    <dbReference type="NCBI Taxonomy" id="553219"/>
    <lineage>
        <taxon>Bacteria</taxon>
        <taxon>Pseudomonadati</taxon>
        <taxon>Campylobacterota</taxon>
        <taxon>Epsilonproteobacteria</taxon>
        <taxon>Campylobacterales</taxon>
        <taxon>Campylobacteraceae</taxon>
        <taxon>Campylobacter</taxon>
    </lineage>
</organism>
<accession>C6RD23</accession>
<protein>
    <submittedName>
        <fullName evidence="1">Uncharacterized protein</fullName>
    </submittedName>
</protein>
<gene>
    <name evidence="1" type="ORF">CAMSH0001_1739</name>
</gene>